<dbReference type="EMBL" id="UINC01112374">
    <property type="protein sequence ID" value="SVC81273.1"/>
    <property type="molecule type" value="Genomic_DNA"/>
</dbReference>
<protein>
    <recommendedName>
        <fullName evidence="1">Anthranilate synthase component I N-terminal domain-containing protein</fullName>
    </recommendedName>
</protein>
<name>A0A382Q6R8_9ZZZZ</name>
<dbReference type="GO" id="GO:0000162">
    <property type="term" value="P:L-tryptophan biosynthetic process"/>
    <property type="evidence" value="ECO:0007669"/>
    <property type="project" value="TreeGrafter"/>
</dbReference>
<dbReference type="InterPro" id="IPR005801">
    <property type="entry name" value="ADC_synthase"/>
</dbReference>
<accession>A0A382Q6R8</accession>
<evidence type="ECO:0000313" key="2">
    <source>
        <dbReference type="EMBL" id="SVC81273.1"/>
    </source>
</evidence>
<dbReference type="PANTHER" id="PTHR11236:SF9">
    <property type="entry name" value="ANTHRANILATE SYNTHASE COMPONENT 1"/>
    <property type="match status" value="1"/>
</dbReference>
<sequence>MDINTFKRLAENYKTIPVYKRILADLLTPISAYMKLMKNSDYAFILESVEKGEQYGRYSFIGRDPLMILKSEHEKTHIWQDGIWQEESTSFLSVLRKTQKKYNVPKLSDIPHFTGGLVGFMGYESITWVEDIPIYKQDELQCPDALFMLFHELIAFDHLQNQIILFSNVQIENGMDLEQAYTDAKLCIDAMGEDL</sequence>
<evidence type="ECO:0000259" key="1">
    <source>
        <dbReference type="Pfam" id="PF04715"/>
    </source>
</evidence>
<proteinExistence type="predicted"/>
<dbReference type="SUPFAM" id="SSF56322">
    <property type="entry name" value="ADC synthase"/>
    <property type="match status" value="1"/>
</dbReference>
<dbReference type="InterPro" id="IPR019999">
    <property type="entry name" value="Anth_synth_I-like"/>
</dbReference>
<feature type="non-terminal residue" evidence="2">
    <location>
        <position position="195"/>
    </location>
</feature>
<dbReference type="InterPro" id="IPR006805">
    <property type="entry name" value="Anth_synth_I_N"/>
</dbReference>
<gene>
    <name evidence="2" type="ORF">METZ01_LOCUS334127</name>
</gene>
<organism evidence="2">
    <name type="scientific">marine metagenome</name>
    <dbReference type="NCBI Taxonomy" id="408172"/>
    <lineage>
        <taxon>unclassified sequences</taxon>
        <taxon>metagenomes</taxon>
        <taxon>ecological metagenomes</taxon>
    </lineage>
</organism>
<dbReference type="AlphaFoldDB" id="A0A382Q6R8"/>
<reference evidence="2" key="1">
    <citation type="submission" date="2018-05" db="EMBL/GenBank/DDBJ databases">
        <authorList>
            <person name="Lanie J.A."/>
            <person name="Ng W.-L."/>
            <person name="Kazmierczak K.M."/>
            <person name="Andrzejewski T.M."/>
            <person name="Davidsen T.M."/>
            <person name="Wayne K.J."/>
            <person name="Tettelin H."/>
            <person name="Glass J.I."/>
            <person name="Rusch D."/>
            <person name="Podicherti R."/>
            <person name="Tsui H.-C.T."/>
            <person name="Winkler M.E."/>
        </authorList>
    </citation>
    <scope>NUCLEOTIDE SEQUENCE</scope>
</reference>
<dbReference type="Gene3D" id="3.60.120.10">
    <property type="entry name" value="Anthranilate synthase"/>
    <property type="match status" value="1"/>
</dbReference>
<dbReference type="Pfam" id="PF04715">
    <property type="entry name" value="Anth_synt_I_N"/>
    <property type="match status" value="1"/>
</dbReference>
<feature type="domain" description="Anthranilate synthase component I N-terminal" evidence="1">
    <location>
        <begin position="25"/>
        <end position="164"/>
    </location>
</feature>
<dbReference type="PANTHER" id="PTHR11236">
    <property type="entry name" value="AMINOBENZOATE/ANTHRANILATE SYNTHASE"/>
    <property type="match status" value="1"/>
</dbReference>